<feature type="compositionally biased region" description="Gly residues" evidence="1">
    <location>
        <begin position="97"/>
        <end position="106"/>
    </location>
</feature>
<proteinExistence type="predicted"/>
<feature type="compositionally biased region" description="Gly residues" evidence="1">
    <location>
        <begin position="78"/>
        <end position="88"/>
    </location>
</feature>
<evidence type="ECO:0000256" key="1">
    <source>
        <dbReference type="SAM" id="MobiDB-lite"/>
    </source>
</evidence>
<dbReference type="VEuPathDB" id="FungiDB:RhiirFUN_020171"/>
<keyword evidence="3" id="KW-1185">Reference proteome</keyword>
<protein>
    <submittedName>
        <fullName evidence="2">Uncharacterized protein</fullName>
    </submittedName>
</protein>
<feature type="compositionally biased region" description="Polar residues" evidence="1">
    <location>
        <begin position="114"/>
        <end position="123"/>
    </location>
</feature>
<gene>
    <name evidence="2" type="ORF">GLOIN_2v292496</name>
</gene>
<reference evidence="2 3" key="2">
    <citation type="journal article" date="2018" name="New Phytol.">
        <title>High intraspecific genome diversity in the model arbuscular mycorrhizal symbiont Rhizophagus irregularis.</title>
        <authorList>
            <person name="Chen E.C.H."/>
            <person name="Morin E."/>
            <person name="Beaudet D."/>
            <person name="Noel J."/>
            <person name="Yildirir G."/>
            <person name="Ndikumana S."/>
            <person name="Charron P."/>
            <person name="St-Onge C."/>
            <person name="Giorgi J."/>
            <person name="Kruger M."/>
            <person name="Marton T."/>
            <person name="Ropars J."/>
            <person name="Grigoriev I.V."/>
            <person name="Hainaut M."/>
            <person name="Henrissat B."/>
            <person name="Roux C."/>
            <person name="Martin F."/>
            <person name="Corradi N."/>
        </authorList>
    </citation>
    <scope>NUCLEOTIDE SEQUENCE [LARGE SCALE GENOMIC DNA]</scope>
    <source>
        <strain evidence="2 3">DAOM 197198</strain>
    </source>
</reference>
<dbReference type="AlphaFoldDB" id="A0A2P4PPX5"/>
<feature type="compositionally biased region" description="Basic and acidic residues" evidence="1">
    <location>
        <begin position="136"/>
        <end position="152"/>
    </location>
</feature>
<comment type="caution">
    <text evidence="2">The sequence shown here is derived from an EMBL/GenBank/DDBJ whole genome shotgun (WGS) entry which is preliminary data.</text>
</comment>
<evidence type="ECO:0000313" key="3">
    <source>
        <dbReference type="Proteomes" id="UP000018888"/>
    </source>
</evidence>
<organism evidence="2 3">
    <name type="scientific">Rhizophagus irregularis (strain DAOM 181602 / DAOM 197198 / MUCL 43194)</name>
    <name type="common">Arbuscular mycorrhizal fungus</name>
    <name type="synonym">Glomus intraradices</name>
    <dbReference type="NCBI Taxonomy" id="747089"/>
    <lineage>
        <taxon>Eukaryota</taxon>
        <taxon>Fungi</taxon>
        <taxon>Fungi incertae sedis</taxon>
        <taxon>Mucoromycota</taxon>
        <taxon>Glomeromycotina</taxon>
        <taxon>Glomeromycetes</taxon>
        <taxon>Glomerales</taxon>
        <taxon>Glomeraceae</taxon>
        <taxon>Rhizophagus</taxon>
    </lineage>
</organism>
<name>A0A2P4PPX5_RHIID</name>
<feature type="region of interest" description="Disordered" evidence="1">
    <location>
        <begin position="54"/>
        <end position="152"/>
    </location>
</feature>
<sequence>MNMNMMNAPGGYYDPSYFESGFYPAEPFPAQPQFMPPFRPPVYDDFWDNRPMIPPQGNFTPFGNNMGGSMGGAMQPFRGGGFRGGFLQRGGSFQNRGRGGGRGRGPGFFHEQRPFNSGRGNNNDFRRESSMGPSTSRRETSEREYREDVIGT</sequence>
<accession>A0A2P4PPX5</accession>
<evidence type="ECO:0000313" key="2">
    <source>
        <dbReference type="EMBL" id="POG67420.1"/>
    </source>
</evidence>
<reference evidence="2 3" key="1">
    <citation type="journal article" date="2013" name="Proc. Natl. Acad. Sci. U.S.A.">
        <title>Genome of an arbuscular mycorrhizal fungus provides insight into the oldest plant symbiosis.</title>
        <authorList>
            <person name="Tisserant E."/>
            <person name="Malbreil M."/>
            <person name="Kuo A."/>
            <person name="Kohler A."/>
            <person name="Symeonidi A."/>
            <person name="Balestrini R."/>
            <person name="Charron P."/>
            <person name="Duensing N."/>
            <person name="Frei Dit Frey N."/>
            <person name="Gianinazzi-Pearson V."/>
            <person name="Gilbert L.B."/>
            <person name="Handa Y."/>
            <person name="Herr J.R."/>
            <person name="Hijri M."/>
            <person name="Koul R."/>
            <person name="Kawaguchi M."/>
            <person name="Krajinski F."/>
            <person name="Lammers P.J."/>
            <person name="Masclaux F.G."/>
            <person name="Murat C."/>
            <person name="Morin E."/>
            <person name="Ndikumana S."/>
            <person name="Pagni M."/>
            <person name="Petitpierre D."/>
            <person name="Requena N."/>
            <person name="Rosikiewicz P."/>
            <person name="Riley R."/>
            <person name="Saito K."/>
            <person name="San Clemente H."/>
            <person name="Shapiro H."/>
            <person name="van Tuinen D."/>
            <person name="Becard G."/>
            <person name="Bonfante P."/>
            <person name="Paszkowski U."/>
            <person name="Shachar-Hill Y.Y."/>
            <person name="Tuskan G.A."/>
            <person name="Young P.W."/>
            <person name="Sanders I.R."/>
            <person name="Henrissat B."/>
            <person name="Rensing S.A."/>
            <person name="Grigoriev I.V."/>
            <person name="Corradi N."/>
            <person name="Roux C."/>
            <person name="Martin F."/>
        </authorList>
    </citation>
    <scope>NUCLEOTIDE SEQUENCE [LARGE SCALE GENOMIC DNA]</scope>
    <source>
        <strain evidence="2 3">DAOM 197198</strain>
    </source>
</reference>
<dbReference type="Proteomes" id="UP000018888">
    <property type="component" value="Unassembled WGS sequence"/>
</dbReference>
<dbReference type="EMBL" id="AUPC02000171">
    <property type="protein sequence ID" value="POG67420.1"/>
    <property type="molecule type" value="Genomic_DNA"/>
</dbReference>